<dbReference type="Pfam" id="PF13475">
    <property type="entry name" value="DUF4116"/>
    <property type="match status" value="2"/>
</dbReference>
<keyword evidence="3" id="KW-1185">Reference proteome</keyword>
<evidence type="ECO:0000259" key="1">
    <source>
        <dbReference type="Pfam" id="PF13475"/>
    </source>
</evidence>
<feature type="domain" description="DUF4116" evidence="1">
    <location>
        <begin position="28"/>
        <end position="75"/>
    </location>
</feature>
<gene>
    <name evidence="2" type="ORF">PCOR1329_LOCUS58309</name>
</gene>
<dbReference type="Proteomes" id="UP001189429">
    <property type="component" value="Unassembled WGS sequence"/>
</dbReference>
<dbReference type="EMBL" id="CAUYUJ010017227">
    <property type="protein sequence ID" value="CAK0872999.1"/>
    <property type="molecule type" value="Genomic_DNA"/>
</dbReference>
<accession>A0ABN9VKW1</accession>
<sequence length="318" mass="34701">MDRGFLLDAAERHAGALLCMPMELRGERSFALEAAARRGGVLAHLSEDLRADREVVSAAVGQDGLALEYATPELRADRQLVLIAVEQCGLALQHADGGLMGDREVVLAAVSRHWEALAHAEPALQADDEVVLAAVAQNGAALELAAPELRRDRAFTLKAVASIWPVASQRSLPRFQYVHWKERTLHRSPHARSITWVPHFTHKRFVPLGLLWSGTMTRRCFSHLDAMGAQSLFRIGPGPGALRLAFSGFNLKRTKDLGCPRCAMPPHCSQMMGFCVRGPAFGSSPFATSTSSASTSATREMFLSWELTYLARAAYSAE</sequence>
<name>A0ABN9VKW1_9DINO</name>
<feature type="domain" description="DUF4116" evidence="1">
    <location>
        <begin position="77"/>
        <end position="124"/>
    </location>
</feature>
<dbReference type="InterPro" id="IPR025197">
    <property type="entry name" value="DUF4116"/>
</dbReference>
<organism evidence="2 3">
    <name type="scientific">Prorocentrum cordatum</name>
    <dbReference type="NCBI Taxonomy" id="2364126"/>
    <lineage>
        <taxon>Eukaryota</taxon>
        <taxon>Sar</taxon>
        <taxon>Alveolata</taxon>
        <taxon>Dinophyceae</taxon>
        <taxon>Prorocentrales</taxon>
        <taxon>Prorocentraceae</taxon>
        <taxon>Prorocentrum</taxon>
    </lineage>
</organism>
<comment type="caution">
    <text evidence="2">The sequence shown here is derived from an EMBL/GenBank/DDBJ whole genome shotgun (WGS) entry which is preliminary data.</text>
</comment>
<reference evidence="2" key="1">
    <citation type="submission" date="2023-10" db="EMBL/GenBank/DDBJ databases">
        <authorList>
            <person name="Chen Y."/>
            <person name="Shah S."/>
            <person name="Dougan E. K."/>
            <person name="Thang M."/>
            <person name="Chan C."/>
        </authorList>
    </citation>
    <scope>NUCLEOTIDE SEQUENCE [LARGE SCALE GENOMIC DNA]</scope>
</reference>
<protein>
    <recommendedName>
        <fullName evidence="1">DUF4116 domain-containing protein</fullName>
    </recommendedName>
</protein>
<evidence type="ECO:0000313" key="2">
    <source>
        <dbReference type="EMBL" id="CAK0872999.1"/>
    </source>
</evidence>
<evidence type="ECO:0000313" key="3">
    <source>
        <dbReference type="Proteomes" id="UP001189429"/>
    </source>
</evidence>
<proteinExistence type="predicted"/>